<protein>
    <submittedName>
        <fullName evidence="1">Uncharacterized protein</fullName>
    </submittedName>
</protein>
<dbReference type="HOGENOM" id="CLU_200298_0_0_6"/>
<dbReference type="OrthoDB" id="5771029at2"/>
<dbReference type="STRING" id="105559.Nwat_1966"/>
<organism evidence="1 2">
    <name type="scientific">Nitrosococcus watsoni (strain C-113)</name>
    <dbReference type="NCBI Taxonomy" id="105559"/>
    <lineage>
        <taxon>Bacteria</taxon>
        <taxon>Pseudomonadati</taxon>
        <taxon>Pseudomonadota</taxon>
        <taxon>Gammaproteobacteria</taxon>
        <taxon>Chromatiales</taxon>
        <taxon>Chromatiaceae</taxon>
        <taxon>Nitrosococcus</taxon>
    </lineage>
</organism>
<dbReference type="KEGG" id="nwa:Nwat_1966"/>
<dbReference type="EMBL" id="CP002086">
    <property type="protein sequence ID" value="ADJ28801.1"/>
    <property type="molecule type" value="Genomic_DNA"/>
</dbReference>
<proteinExistence type="predicted"/>
<dbReference type="eggNOG" id="ENOG5032YN6">
    <property type="taxonomic scope" value="Bacteria"/>
</dbReference>
<accession>D8K7C4</accession>
<reference evidence="1 2" key="1">
    <citation type="submission" date="2010-06" db="EMBL/GenBank/DDBJ databases">
        <title>Complete sequence of chromosome of Nitrosococcus watsoni C-113.</title>
        <authorList>
            <consortium name="US DOE Joint Genome Institute"/>
            <person name="Lucas S."/>
            <person name="Copeland A."/>
            <person name="Lapidus A."/>
            <person name="Cheng J.-F."/>
            <person name="Bruce D."/>
            <person name="Goodwin L."/>
            <person name="Pitluck S."/>
            <person name="Malfatti S.A."/>
            <person name="Chain P.S.G."/>
            <person name="Land M."/>
            <person name="Hauser L."/>
            <person name="Kyrpides N."/>
            <person name="Ivanova N."/>
            <person name="Cambell M.A."/>
            <person name="Heidelberg J.F."/>
            <person name="Klotz M.G."/>
            <person name="Woyke T."/>
        </authorList>
    </citation>
    <scope>NUCLEOTIDE SEQUENCE [LARGE SCALE GENOMIC DNA]</scope>
    <source>
        <strain evidence="1 2">C-113</strain>
    </source>
</reference>
<dbReference type="AlphaFoldDB" id="D8K7C4"/>
<gene>
    <name evidence="1" type="ordered locus">Nwat_1966</name>
</gene>
<evidence type="ECO:0000313" key="1">
    <source>
        <dbReference type="EMBL" id="ADJ28801.1"/>
    </source>
</evidence>
<keyword evidence="2" id="KW-1185">Reference proteome</keyword>
<dbReference type="Proteomes" id="UP000000393">
    <property type="component" value="Chromosome"/>
</dbReference>
<dbReference type="RefSeq" id="WP_013220892.1">
    <property type="nucleotide sequence ID" value="NC_014315.1"/>
</dbReference>
<evidence type="ECO:0000313" key="2">
    <source>
        <dbReference type="Proteomes" id="UP000000393"/>
    </source>
</evidence>
<name>D8K7C4_NITWC</name>
<sequence>MHFEVIGKIEQVEVIAVGSRIRDIMRLRQQYGPGRWRKLKGIAAVKLENGSIRMAEVHWYEAHGIGKRKMKIKQLLD</sequence>